<evidence type="ECO:0000259" key="2">
    <source>
        <dbReference type="Pfam" id="PF01425"/>
    </source>
</evidence>
<dbReference type="PROSITE" id="PS00571">
    <property type="entry name" value="AMIDASES"/>
    <property type="match status" value="1"/>
</dbReference>
<feature type="domain" description="Amidase" evidence="2">
    <location>
        <begin position="90"/>
        <end position="542"/>
    </location>
</feature>
<protein>
    <submittedName>
        <fullName evidence="3">Amidase</fullName>
    </submittedName>
</protein>
<reference evidence="3 4" key="1">
    <citation type="submission" date="2012-04" db="EMBL/GenBank/DDBJ databases">
        <authorList>
            <person name="Harkins D.M."/>
            <person name="Madupu R."/>
            <person name="Durkin A.S."/>
            <person name="Torralba M."/>
            <person name="Methe B."/>
            <person name="Sutton G.G."/>
            <person name="Nelson K.E."/>
        </authorList>
    </citation>
    <scope>NUCLEOTIDE SEQUENCE [LARGE SCALE GENOMIC DNA]</scope>
    <source>
        <strain evidence="3 4">VK64</strain>
    </source>
</reference>
<evidence type="ECO:0000313" key="4">
    <source>
        <dbReference type="Proteomes" id="UP000004473"/>
    </source>
</evidence>
<dbReference type="Gene3D" id="3.90.1300.10">
    <property type="entry name" value="Amidase signature (AS) domain"/>
    <property type="match status" value="1"/>
</dbReference>
<dbReference type="GO" id="GO:0003824">
    <property type="term" value="F:catalytic activity"/>
    <property type="evidence" value="ECO:0007669"/>
    <property type="project" value="InterPro"/>
</dbReference>
<dbReference type="Pfam" id="PF01425">
    <property type="entry name" value="Amidase"/>
    <property type="match status" value="1"/>
</dbReference>
<dbReference type="InterPro" id="IPR023631">
    <property type="entry name" value="Amidase_dom"/>
</dbReference>
<gene>
    <name evidence="3" type="ORF">HMPREF1051_3113</name>
</gene>
<comment type="similarity">
    <text evidence="1">Belongs to the amidase family.</text>
</comment>
<comment type="caution">
    <text evidence="3">The sequence shown here is derived from an EMBL/GenBank/DDBJ whole genome shotgun (WGS) entry which is preliminary data.</text>
</comment>
<dbReference type="InterPro" id="IPR000120">
    <property type="entry name" value="Amidase"/>
</dbReference>
<dbReference type="InterPro" id="IPR020556">
    <property type="entry name" value="Amidase_CS"/>
</dbReference>
<dbReference type="EMBL" id="AJMT01000145">
    <property type="protein sequence ID" value="EIG26857.1"/>
    <property type="molecule type" value="Genomic_DNA"/>
</dbReference>
<dbReference type="InterPro" id="IPR036928">
    <property type="entry name" value="AS_sf"/>
</dbReference>
<name>I2NLZ6_NEISI</name>
<dbReference type="PATRIC" id="fig|1095748.3.peg.1923"/>
<dbReference type="AlphaFoldDB" id="I2NLZ6"/>
<evidence type="ECO:0000313" key="3">
    <source>
        <dbReference type="EMBL" id="EIG26857.1"/>
    </source>
</evidence>
<proteinExistence type="inferred from homology"/>
<dbReference type="Proteomes" id="UP000004473">
    <property type="component" value="Unassembled WGS sequence"/>
</dbReference>
<dbReference type="PANTHER" id="PTHR11895:SF7">
    <property type="entry name" value="GLUTAMYL-TRNA(GLN) AMIDOTRANSFERASE SUBUNIT A, MITOCHONDRIAL"/>
    <property type="match status" value="1"/>
</dbReference>
<organism evidence="3 4">
    <name type="scientific">Neisseria sicca VK64</name>
    <dbReference type="NCBI Taxonomy" id="1095748"/>
    <lineage>
        <taxon>Bacteria</taxon>
        <taxon>Pseudomonadati</taxon>
        <taxon>Pseudomonadota</taxon>
        <taxon>Betaproteobacteria</taxon>
        <taxon>Neisseriales</taxon>
        <taxon>Neisseriaceae</taxon>
        <taxon>Neisseria</taxon>
    </lineage>
</organism>
<evidence type="ECO:0000256" key="1">
    <source>
        <dbReference type="ARBA" id="ARBA00009199"/>
    </source>
</evidence>
<sequence length="561" mass="61485">MPQRSSENVKAVSDDLFTATANLFFAFIRCDCFLKFVYAGKRRGGGQTCLTDKRVLINPKGKPMNFQDYIRYDAVGLAELIRKKEVSADEVLQAALNRLDEVNPKLNLLAHDLRERAAAWQGSSENADTPLAGVPFLLKDLLADWEGAPTWSGSRMMQHYIAKQNSDLTQAYLDAGLRVFGKTTTPEWGAYPVTETEIYGITRNPWHLDYTAGGSSGGAAAAVASGVVPAAHGSDGGGSIRLPAHNCGVFGLKPTRGRSSYAPNASEAWQGLVCDHVLTRSVRDSAVLLDIAAQTQERALYTCPPPPENGFADSLKQETGRLKIAFWKQTWFGGGNDEGTEAAFAHSLKLMQDAGHELEEATPDFAPPEQLNRAARVIVMGETAKLFYQYQYETGQKLPHRLLEPTTWAMIVQGRQISAGEMAWARDVMLAQERAAKAFFTRYDVLMTPVCPRTTPKIGELMPPPAAQKAMRLLFGTLRLGFLLKNNPFLEKEAAAALQYVGYTSPLNMSGNPAMSVPLYRHNGLPVGTQFAAAHGREDTLLRLAAQLEQIQPWAEIPQLA</sequence>
<dbReference type="SUPFAM" id="SSF75304">
    <property type="entry name" value="Amidase signature (AS) enzymes"/>
    <property type="match status" value="1"/>
</dbReference>
<accession>I2NLZ6</accession>
<dbReference type="PANTHER" id="PTHR11895">
    <property type="entry name" value="TRANSAMIDASE"/>
    <property type="match status" value="1"/>
</dbReference>